<evidence type="ECO:0000313" key="2">
    <source>
        <dbReference type="Proteomes" id="UP001056978"/>
    </source>
</evidence>
<evidence type="ECO:0000313" key="1">
    <source>
        <dbReference type="EMBL" id="KAI4838513.1"/>
    </source>
</evidence>
<gene>
    <name evidence="1" type="ORF">MKS88_002994</name>
</gene>
<proteinExistence type="predicted"/>
<name>A0ACB9YAW9_PLABR</name>
<organism evidence="1 2">
    <name type="scientific">Plasmodium brasilianum</name>
    <dbReference type="NCBI Taxonomy" id="5824"/>
    <lineage>
        <taxon>Eukaryota</taxon>
        <taxon>Sar</taxon>
        <taxon>Alveolata</taxon>
        <taxon>Apicomplexa</taxon>
        <taxon>Aconoidasida</taxon>
        <taxon>Haemosporida</taxon>
        <taxon>Plasmodiidae</taxon>
        <taxon>Plasmodium</taxon>
        <taxon>Plasmodium (Plasmodium)</taxon>
    </lineage>
</organism>
<keyword evidence="2" id="KW-1185">Reference proteome</keyword>
<sequence>MYADKLNVSCYGDKKILSKLKYFFKEDFYELSDVKLDERINVLRINLKYIYYNNPISEYFKNEENTLSERSLIYIYFLYLNNLEEYKKEKESILNRYKENSMNDEYDECIIIYAYNLDDNLNEIKNIKKIKADFSHNSCKSIKILSFPILKMEDYDSNKKMKELYEHFKTRYMDHIKICIEKKYNLIKNGFSKSMNNFLNYVESKKKTITEEINNNNSNNHSSNNHSSNNHSSNNHSSNNHSSNNHSSNNHGGNKHSGNNHSGNYNSYNYSNYNSSSTGGKKKKKNKRFYIANTYIEKNEEETQIEEFLEFYENHAVFLFCNDYVNINFFLRQNDVSSYINALEFITDYEEQVYVDMYDLFLSLFMWSEHLCLLYFKLNMFKKSYVLYSTIAKLFIKYLNVYIKKKKCIIHSSILFEKNYLTIARYIREKNICSIHLLEHIFFKKFTILLFLNKFSYISSKALKFAKFFYTNKIFIFMHNFHRFKNNLTRNAENLNYLKNIQKKITKYRRKELIKKNAQHCVGDKNELPIEEDQQHDDQHDEQHDEQQEKRNQRKVNQHYLSKYDHKLYKCKRRLINELRWIFSSTGGNDPSCKDILDRIAGSAISSAVYGVGNAVDDTIEQAEESATESSVNNTNNVDNPENIREPGRNINNRIRCSNRNLFLDERTKAEFLLNCCFINKENYFSIYFYNLANLIKFLFERRSYFYQEDYKKNKNDKNIKKNTNISKYLSLQKNIMKLGYKKNFTKKKKSKKNVKVKTKRNSSVVNSSSSQISSTLSDFSDSKNNYKKICLHNDFCINVSNIFKLSFVILKNILNIYNYNSLYYQKYAQEIYLCNFFLNYLEQKRFEQNIEKEDIQEIKNAKKNIYHNFPIYQIKNFSKDNEKKKNSLLINIMNKIINLCYRKYNNISIINKFFLALLLFENKIYKKSFKILKRIIQKSNFDVLTTLCMQLLLFHDINNNFYHFCSSFFLSNKYTRILSFINVNINFTVIQNYQYYLYSMNNQRSVLKMEQHKKYDEIFFNSLKKNIVLPEEIVKMQVLDITQGGKQWGTPLNCLTECKAECVTNCMTECFAECLPEVTDEGMKLPIHESQTKKVEGERKKKKKEKTIPTNRHYTQNGKINKNVATKMNRNKLIKLEKKEFCKDNYYFEINRYFLKSLKKYNFSLSTNERNNDIYIPNSGIKIFVQSDYNLYIFVSNMIFGNYDEKKMSNKWEFPSNEENKTSNEQNNNSYYQMETNENMNANINHIETLLHMTMRKYKVKKKTREILRIKKLCVQYDENLDLFIFSSFTQDLHIDNIIIQLYNERDNNSLYLKFHRTKQIIKHGLNIIKLNVVNILESNKIIWKHFYYKINYVFLVINNFSFYQKIGILPNSSLVYPFLRAYSQFIINNYIIVDTKKYANFFLNQLVSSLYVKIKTLDSILNCKLIASYLNSTSLVYNNVNYIKLIVRNNHKHMHYEDFELITIRRSDDKAGKEVRNIKIFLQKAEGIRSSSRTANIRSNSRTANICSNSRTANICSNIRTANICSNSRTANICSNSRTANIGNNSGTANRNNTLENHSVEDFIHFYIEKNDNMQIEQMKILDDEEMLLIKNSSSTSSNMSMHILNNEKYNLKKCSLKVKEKKDESHVEAYKRIDNAYAIISFIPKRINTNPITCNENCTESLKGEGNSSVVPLTDNLLISHNKSQNRTEKVKIKCIINIDLLRKKRRERRTDMYKLSNINYVGKIKFDDFINREEITSNPCLNNQIIIEKTFDLVNIFKEKINTYRSNNGMLYELILKLHNDNYALYLKKFHITILKKYITQIKSTKIFLLNNEDNQHNMEKFFLKRNNHNDLAENSIYNGNESSLNYSGECNSSPSNENYMNKSGESHSNLPNENSMNESGESHSNLPNENSMNESGESHSNLPNENSMNESGESHSSLPNENSMNESGGDKFSAPHENRINASGGDNFSPPHENCMKGSGDDIFSILNENHMNASVVNNFSEPHAIRMDTSGINNSNGSIENDRKKKIISFDEKGSSIEEKYLYDEIEINSRINGGTSIFLLFEVTYDDMLEGKNNSMNLLNYENTIGNMNITYECGNQFIKKIYEKKKKEYIYNFHVLIPQFLLPINVDYEIPKHGMLHSNINVKIVLLNKINEDIYMKYSVCIDNEKKKINNEEQYSWLINGFKKRVLFISKNSEHVINLTIIPLKIGLINFPSIFYFIKLNNKWIEITKILKKSDNFQVIITPSLHFSPKIWQLV</sequence>
<reference evidence="1" key="1">
    <citation type="submission" date="2022-06" db="EMBL/GenBank/DDBJ databases">
        <title>The First Complete Genome of the Simian Malaria Parasite Plasmodium brasilianum.</title>
        <authorList>
            <person name="Bajic M."/>
            <person name="Ravishankar S."/>
        </authorList>
    </citation>
    <scope>NUCLEOTIDE SEQUENCE</scope>
    <source>
        <strain evidence="1">Bolivian I</strain>
    </source>
</reference>
<dbReference type="Proteomes" id="UP001056978">
    <property type="component" value="Chromosome 9"/>
</dbReference>
<accession>A0ACB9YAW9</accession>
<comment type="caution">
    <text evidence="1">The sequence shown here is derived from an EMBL/GenBank/DDBJ whole genome shotgun (WGS) entry which is preliminary data.</text>
</comment>
<dbReference type="EMBL" id="CM043777">
    <property type="protein sequence ID" value="KAI4838513.1"/>
    <property type="molecule type" value="Genomic_DNA"/>
</dbReference>
<protein>
    <submittedName>
        <fullName evidence="1">Uncharacterized protein</fullName>
    </submittedName>
</protein>